<dbReference type="RefSeq" id="WP_044427361.1">
    <property type="nucleotide sequence ID" value="NZ_BJYZ01000006.1"/>
</dbReference>
<evidence type="ECO:0000313" key="4">
    <source>
        <dbReference type="Proteomes" id="UP000321523"/>
    </source>
</evidence>
<keyword evidence="4" id="KW-1185">Reference proteome</keyword>
<accession>A0A512DM85</accession>
<proteinExistence type="predicted"/>
<gene>
    <name evidence="3" type="ORF">SAE02_17260</name>
</gene>
<dbReference type="Pfam" id="PF07987">
    <property type="entry name" value="DUF1775"/>
    <property type="match status" value="1"/>
</dbReference>
<evidence type="ECO:0000256" key="1">
    <source>
        <dbReference type="SAM" id="SignalP"/>
    </source>
</evidence>
<feature type="domain" description="YncI copper-binding" evidence="2">
    <location>
        <begin position="25"/>
        <end position="170"/>
    </location>
</feature>
<dbReference type="AlphaFoldDB" id="A0A512DM85"/>
<feature type="chain" id="PRO_5021947186" evidence="1">
    <location>
        <begin position="27"/>
        <end position="174"/>
    </location>
</feature>
<sequence length="174" mass="18903">MKHVHMVAFGTAILCLASVSAAFAHATLETKETPAGSFYKAVVRIGHGCEGSPTTAIRVQIPEGVIAVKPMPKPGWQLTTKEGQYAQAYDYYGEKLTKGVTEVSWSGGSLPDAWYDEFVFRVRMPDSPAGSVVYFPIVQQCEKGAHRWIEIPETGKVADDYKEPAPGVTITAKP</sequence>
<organism evidence="3 4">
    <name type="scientific">Skermanella aerolata</name>
    <dbReference type="NCBI Taxonomy" id="393310"/>
    <lineage>
        <taxon>Bacteria</taxon>
        <taxon>Pseudomonadati</taxon>
        <taxon>Pseudomonadota</taxon>
        <taxon>Alphaproteobacteria</taxon>
        <taxon>Rhodospirillales</taxon>
        <taxon>Azospirillaceae</taxon>
        <taxon>Skermanella</taxon>
    </lineage>
</organism>
<dbReference type="InterPro" id="IPR012533">
    <property type="entry name" value="YcnI-copper_dom"/>
</dbReference>
<evidence type="ECO:0000259" key="2">
    <source>
        <dbReference type="Pfam" id="PF07987"/>
    </source>
</evidence>
<comment type="caution">
    <text evidence="3">The sequence shown here is derived from an EMBL/GenBank/DDBJ whole genome shotgun (WGS) entry which is preliminary data.</text>
</comment>
<reference evidence="3 4" key="1">
    <citation type="submission" date="2019-07" db="EMBL/GenBank/DDBJ databases">
        <title>Whole genome shotgun sequence of Skermanella aerolata NBRC 106429.</title>
        <authorList>
            <person name="Hosoyama A."/>
            <person name="Uohara A."/>
            <person name="Ohji S."/>
            <person name="Ichikawa N."/>
        </authorList>
    </citation>
    <scope>NUCLEOTIDE SEQUENCE [LARGE SCALE GENOMIC DNA]</scope>
    <source>
        <strain evidence="3 4">NBRC 106429</strain>
    </source>
</reference>
<dbReference type="OrthoDB" id="9796962at2"/>
<dbReference type="Proteomes" id="UP000321523">
    <property type="component" value="Unassembled WGS sequence"/>
</dbReference>
<dbReference type="EMBL" id="BJYZ01000006">
    <property type="protein sequence ID" value="GEO37578.1"/>
    <property type="molecule type" value="Genomic_DNA"/>
</dbReference>
<protein>
    <submittedName>
        <fullName evidence="3">Nuclear export factor GLE1</fullName>
    </submittedName>
</protein>
<evidence type="ECO:0000313" key="3">
    <source>
        <dbReference type="EMBL" id="GEO37578.1"/>
    </source>
</evidence>
<keyword evidence="1" id="KW-0732">Signal</keyword>
<feature type="signal peptide" evidence="1">
    <location>
        <begin position="1"/>
        <end position="26"/>
    </location>
</feature>
<name>A0A512DM85_9PROT</name>
<dbReference type="Gene3D" id="2.60.40.2230">
    <property type="entry name" value="Uncharacterised protein YcnI-like PF07987, DUF1775"/>
    <property type="match status" value="1"/>
</dbReference>
<dbReference type="CDD" id="cd08545">
    <property type="entry name" value="YcnI_like"/>
    <property type="match status" value="1"/>
</dbReference>
<dbReference type="InterPro" id="IPR038507">
    <property type="entry name" value="YcnI-like_sf"/>
</dbReference>